<dbReference type="PANTHER" id="PTHR48125:SF12">
    <property type="entry name" value="AT HOOK TRANSCRIPTION FACTOR FAMILY-RELATED"/>
    <property type="match status" value="1"/>
</dbReference>
<dbReference type="Pfam" id="PF03567">
    <property type="entry name" value="Sulfotransfer_2"/>
    <property type="match status" value="1"/>
</dbReference>
<feature type="region of interest" description="Disordered" evidence="1">
    <location>
        <begin position="623"/>
        <end position="648"/>
    </location>
</feature>
<evidence type="ECO:0000313" key="3">
    <source>
        <dbReference type="Proteomes" id="UP000002729"/>
    </source>
</evidence>
<feature type="compositionally biased region" description="Acidic residues" evidence="1">
    <location>
        <begin position="874"/>
        <end position="884"/>
    </location>
</feature>
<feature type="compositionally biased region" description="Basic and acidic residues" evidence="1">
    <location>
        <begin position="110"/>
        <end position="120"/>
    </location>
</feature>
<gene>
    <name evidence="2" type="ORF">AURANDRAFT_62115</name>
</gene>
<dbReference type="KEGG" id="aaf:AURANDRAFT_62115"/>
<feature type="compositionally biased region" description="Acidic residues" evidence="1">
    <location>
        <begin position="630"/>
        <end position="639"/>
    </location>
</feature>
<dbReference type="EMBL" id="GL833123">
    <property type="protein sequence ID" value="EGB10691.1"/>
    <property type="molecule type" value="Genomic_DNA"/>
</dbReference>
<feature type="region of interest" description="Disordered" evidence="1">
    <location>
        <begin position="2126"/>
        <end position="2162"/>
    </location>
</feature>
<evidence type="ECO:0000256" key="1">
    <source>
        <dbReference type="SAM" id="MobiDB-lite"/>
    </source>
</evidence>
<dbReference type="Gene3D" id="3.40.50.300">
    <property type="entry name" value="P-loop containing nucleotide triphosphate hydrolases"/>
    <property type="match status" value="1"/>
</dbReference>
<dbReference type="Gene3D" id="1.20.58.1120">
    <property type="match status" value="1"/>
</dbReference>
<feature type="compositionally biased region" description="Acidic residues" evidence="1">
    <location>
        <begin position="1672"/>
        <end position="1714"/>
    </location>
</feature>
<dbReference type="RefSeq" id="XP_009034282.1">
    <property type="nucleotide sequence ID" value="XM_009036034.1"/>
</dbReference>
<feature type="compositionally biased region" description="Basic and acidic residues" evidence="1">
    <location>
        <begin position="1645"/>
        <end position="1655"/>
    </location>
</feature>
<feature type="compositionally biased region" description="Polar residues" evidence="1">
    <location>
        <begin position="3069"/>
        <end position="3078"/>
    </location>
</feature>
<feature type="compositionally biased region" description="Low complexity" evidence="1">
    <location>
        <begin position="2983"/>
        <end position="2997"/>
    </location>
</feature>
<feature type="region of interest" description="Disordered" evidence="1">
    <location>
        <begin position="868"/>
        <end position="887"/>
    </location>
</feature>
<feature type="compositionally biased region" description="Basic and acidic residues" evidence="1">
    <location>
        <begin position="2843"/>
        <end position="2865"/>
    </location>
</feature>
<feature type="compositionally biased region" description="Basic and acidic residues" evidence="1">
    <location>
        <begin position="2126"/>
        <end position="2137"/>
    </location>
</feature>
<feature type="region of interest" description="Disordered" evidence="1">
    <location>
        <begin position="236"/>
        <end position="281"/>
    </location>
</feature>
<evidence type="ECO:0000313" key="2">
    <source>
        <dbReference type="EMBL" id="EGB10691.1"/>
    </source>
</evidence>
<dbReference type="InterPro" id="IPR005331">
    <property type="entry name" value="Sulfotransferase"/>
</dbReference>
<dbReference type="GeneID" id="20223741"/>
<feature type="compositionally biased region" description="Low complexity" evidence="1">
    <location>
        <begin position="2920"/>
        <end position="2936"/>
    </location>
</feature>
<feature type="region of interest" description="Disordered" evidence="1">
    <location>
        <begin position="2905"/>
        <end position="3081"/>
    </location>
</feature>
<dbReference type="GO" id="GO:0016020">
    <property type="term" value="C:membrane"/>
    <property type="evidence" value="ECO:0007669"/>
    <property type="project" value="InterPro"/>
</dbReference>
<feature type="region of interest" description="Disordered" evidence="1">
    <location>
        <begin position="1629"/>
        <end position="1742"/>
    </location>
</feature>
<feature type="compositionally biased region" description="Low complexity" evidence="1">
    <location>
        <begin position="260"/>
        <end position="272"/>
    </location>
</feature>
<accession>F0Y2E5</accession>
<feature type="region of interest" description="Disordered" evidence="1">
    <location>
        <begin position="1"/>
        <end position="217"/>
    </location>
</feature>
<feature type="region of interest" description="Disordered" evidence="1">
    <location>
        <begin position="2332"/>
        <end position="2394"/>
    </location>
</feature>
<keyword evidence="3" id="KW-1185">Reference proteome</keyword>
<dbReference type="SUPFAM" id="SSF52540">
    <property type="entry name" value="P-loop containing nucleoside triphosphate hydrolases"/>
    <property type="match status" value="1"/>
</dbReference>
<proteinExistence type="predicted"/>
<dbReference type="GO" id="GO:0008146">
    <property type="term" value="F:sulfotransferase activity"/>
    <property type="evidence" value="ECO:0007669"/>
    <property type="project" value="InterPro"/>
</dbReference>
<dbReference type="InParanoid" id="F0Y2E5"/>
<dbReference type="OrthoDB" id="201875at2759"/>
<feature type="compositionally biased region" description="Low complexity" evidence="1">
    <location>
        <begin position="153"/>
        <end position="166"/>
    </location>
</feature>
<dbReference type="Proteomes" id="UP000002729">
    <property type="component" value="Unassembled WGS sequence"/>
</dbReference>
<feature type="compositionally biased region" description="Polar residues" evidence="1">
    <location>
        <begin position="1"/>
        <end position="20"/>
    </location>
</feature>
<reference evidence="2 3" key="1">
    <citation type="journal article" date="2011" name="Proc. Natl. Acad. Sci. U.S.A.">
        <title>Niche of harmful alga Aureococcus anophagefferens revealed through ecogenomics.</title>
        <authorList>
            <person name="Gobler C.J."/>
            <person name="Berry D.L."/>
            <person name="Dyhrman S.T."/>
            <person name="Wilhelm S.W."/>
            <person name="Salamov A."/>
            <person name="Lobanov A.V."/>
            <person name="Zhang Y."/>
            <person name="Collier J.L."/>
            <person name="Wurch L.L."/>
            <person name="Kustka A.B."/>
            <person name="Dill B.D."/>
            <person name="Shah M."/>
            <person name="VerBerkmoes N.C."/>
            <person name="Kuo A."/>
            <person name="Terry A."/>
            <person name="Pangilinan J."/>
            <person name="Lindquist E.A."/>
            <person name="Lucas S."/>
            <person name="Paulsen I.T."/>
            <person name="Hattenrath-Lehmann T.K."/>
            <person name="Talmage S.C."/>
            <person name="Walker E.A."/>
            <person name="Koch F."/>
            <person name="Burson A.M."/>
            <person name="Marcoval M.A."/>
            <person name="Tang Y.Z."/>
            <person name="Lecleir G.R."/>
            <person name="Coyne K.J."/>
            <person name="Berg G.M."/>
            <person name="Bertrand E.M."/>
            <person name="Saito M.A."/>
            <person name="Gladyshev V.N."/>
            <person name="Grigoriev I.V."/>
        </authorList>
    </citation>
    <scope>NUCLEOTIDE SEQUENCE [LARGE SCALE GENOMIC DNA]</scope>
    <source>
        <strain evidence="3">CCMP 1984</strain>
    </source>
</reference>
<feature type="region of interest" description="Disordered" evidence="1">
    <location>
        <begin position="2837"/>
        <end position="2890"/>
    </location>
</feature>
<feature type="compositionally biased region" description="Basic and acidic residues" evidence="1">
    <location>
        <begin position="2951"/>
        <end position="2966"/>
    </location>
</feature>
<feature type="compositionally biased region" description="Basic and acidic residues" evidence="1">
    <location>
        <begin position="143"/>
        <end position="152"/>
    </location>
</feature>
<organism evidence="3">
    <name type="scientific">Aureococcus anophagefferens</name>
    <name type="common">Harmful bloom alga</name>
    <dbReference type="NCBI Taxonomy" id="44056"/>
    <lineage>
        <taxon>Eukaryota</taxon>
        <taxon>Sar</taxon>
        <taxon>Stramenopiles</taxon>
        <taxon>Ochrophyta</taxon>
        <taxon>Pelagophyceae</taxon>
        <taxon>Pelagomonadales</taxon>
        <taxon>Pelagomonadaceae</taxon>
        <taxon>Aureococcus</taxon>
    </lineage>
</organism>
<sequence>MGGISDDSTTLTYGQGSASRTLHLDVQMPGQPPRSAKAGGASQHVAWQPNAFRVSAPKQQRPATSEGRLVRANADGTPSPAKGRPPSAPAGGGPGPVFTAPERQTTPRELVNRFMRENNRHRSRPKSHGGRGLGWRASKIAHLQREVDREPRPSTAPATSPPGALEPRPRPAAAPPLPAVSFAVDGPETDDDRPRTSPAGAPPVPRDDPRLGKHNPAAAGTHASFLEWEAFRRRLPGDPPASARPTSPTVERWTRPPSRPGTAAPRAAAEAGDAFRGRTTKEKHVDFNDELSSLLEPWDVEKHVTDDFLIAARVPRVPSLASVSTDASYHTRIGVVIRKEDVLLSEPRWLDPLVQHMLVAARRDRHVKTTLCGVSRFDLATLNGLKPTSWNPYDLVVVSATNVEKMLDVKGLDVDERDAARARALPDEFGFSKFGVGFVTLSSTGAMYYSPRDVPRTLAAPALTATPGEFVDLEAYEREARGGKRGRHAQLQRLLSRPCEARLYHFVKKLHVFKNYWLWRMFGAWHRVLSRQRFARHRDALCAARLDDGVLVAALARATWELGDLEDAPLHVTRAELAWAASDALERILDKDARDRKREAEAEKLGAAAPATPRAMANPAFAAENASSDESSDGDDSSDESTASSERPDALAALNEAEAPALSPQGSVGSPSASTAEYVDPHVLHRVKFLADQSLAEGVEPAVFVGAQIAVLRRVQRDADATSDRLAAVIKHATATLLAEQKLSLHPRKASPHAAYETAERERSLRQSMRLAGGTGYLAARSTASTVVRASVVGEDLTDDELLAAAAWGGVPTYYTDTARRRTLITKLSRFRRLVEFMFLGAYRVLAIRYARELERWYDDLRLQAETVKKPDDDANDDGEEPEPVFDIHEPIYPPLQVAINVRCMEEDEDASLEDGDYAEHTMELSPSPQALKKLLEVLQNTLLCALATVPTLDRHEQLAYLFAMNCKPPLKEDQEVKEAKRNRDGWVLWIMRKVPGLGDILRSLVVSSEEIMQSMMTTSDDLGTVDRQGKRSSTLMIATARASINLTRGSLKKQHPANVRGTGLDELRSLAAAAAAADGEPAKVPRDRRWLGQHWVTVLASDGVYRDARSALMRATSKLRAFVLENLKSNDEMLEAHGVLLAWMRRVGPSLKSAAGLARGEGDYDSIGEEDNPTIVFATDAFVALWPPDEDDARAELYARVAAEHGAKAEVMRRLQYLVNAIQVQGARAGTLRDVTKLNGSVTIAPTSAREAMTATATAAQNLLQGALPSLFAAQCVDLTRRLATANERLMAHASTLDNFFDQLGLLKELSGDWDRLEETYEETASLHKFLKSQGMTSNRNARVKRRTYDQCLRKLSLMNEVGALKNLHVKLVGNEEGLTSLEESKVRFGVRGRREREGGQGVGYRAAKAATCLEDELHAALQDQWSQIDLSLRDCVVHGSKRRNHFRTILRSRCSELHRSIGAILNAADEGILREEASDPAAALAHLRDLTTRHGIARGQAAKLVGYQKLYNSHFHGGTLDRGAFIAESDLGVEAAAPRRTVAGRETARHDPNQGPQPLVVDHFVNLQFAEKRIKLQFTLWSALDALDRAHAAWRAAPVNAEFGEGAPHGLLKEAIAKGERAYEQLLSDTENSAKNRRSWLRQTREHKKEEKYPYSQGIRGGGLAVMRESDEESESESEEESDANESSSMDDDDDDDGDGGGGDGDDVDDEGSSVADKSKVSGSTRESASSAASKEAKELSLVGAASNPARFRLGVTIDRSKRELASALPLTDRYFWGAHGMDRWAADTLDRYGASTQHLSVCDVGARAKLNVGDLLDGGLVKNASKVAAVVYESEIHRALSDLDAAANDAWPEGSHRGVQLATSTAPVLQYSAAEKVSYFQDFAGPRGPLRLGCVKCREAVRAWATKPPPDAPPGVSGKAKARAAATLAAGAARWEAKLDGAEAILDDVLDLVMLASVLRPAFAGGVRAPLSIAQQYHGGYAFLQRGLVEVQRLSRLGVFDDTALGGGGRRGTARSTARSSSSAASALANCRSQLEDARAQLNQWLDEQRSIAPCLLWLGNEELVHACMQWGIFCGQPPASVSSEVNNLIHYQLLPNVRHLSMARPPVKAEAHRATQQFRQSMFEKKDDSDAPKGPRGSTEGPSSPERRRSRATAAVAAPDAVTATSVIGWRSSDATEELHFHDGGFKVTGVLAEDVAKIHHGLKRALLEGVFEALCASSGVSPDDDGGDAEEAAQRLGAALPWPLACAESTFPAASAVLAASAYWTKEVEDALRKSGLTPCGKRERNSQLQRLRSRPFPTRLKPCAKTYREHLIVGGGIAKDIMASCQPDRKGHRRGSAQSLMSVGSLVEKRRREEGEGDSRNRERHRRPSGASVGSHMSGVSMNSDDSKKDEPLACELYELEVKKADALAKNHGHAHVRESKVDSKLWNTLERRVSHRIAVYVVVLNGRPSASRLWLCASGLVAYGVMQRDVLQLMRVYDVGSVDDFEWKFRPKHRWVGSWDLEHRDAELRRRQCSLRCQACNGDVPHALEYESAASRLTLTPLSHRSLLALVGGTRDAWCGGRLMPVRDGLEPNAARRAVEDLAKFYGRRLHVFEATPRATADDLLLVLRRTLEAGAVSELRCFDLLNADVLLTFSTWLGTIKEAILGDQPTRRISQHNFRLSANVSRKLVGEDALAHVGDLLLGPLGGGFSEEKDFFAPGHKAPPVPLLALYATPSPAAASWDDDKVGPFASFKETLRPTLYHEPAPLRMAELLLLKSGLETDASPVIVKEAQRLLRADQNRDGGKGAAPPAEGMWHYLNRAVRNKIPKAGEASNRRITEIVRNIAALDAPGSPLRGDEESARRGGQARSEDLRDLALKRKPPGEAPPKLAKHKQPQSTSELGADARSRLEAFGAASADAGAGHAPKGFGGEPRPLAPASPAALRGSRSTFRPAATRGRPSTLRNDRSRQLQVHSRESTLSRVVRPSSGTRRGDDAAAPPSRSPSPSSARQSVRNVARASMAVGGGAARQSVVAGRGSPRPSMAKAASQRGARQSLAATRASMAMNRGARSSVAVKSGRASMAQSGRSSPSGRGFMKLASSMDVNMAALREEHYGAPARDVSWVTSPEFEEAVRARDAALAARDEATRVVAALNREALAAAVAAKRPAARAPSAPPAAANAVLVGVASQFAEIAGLKLASIPVAKGGTKPATPPDRRGDDARARATAACFENATRPAEPAAGGGLWVESQGARRLLFVHIPKCGGSALTAALRRFACVANGPTSDCCEHPGFCQRAKPKPRLCQALVNCHGHQPSLRMYAARPSTRNIRAVTMVREPLGRVVSAWHYRCHNPNWDCFHVPGATQWSERKRADERWHLKPPNATHAGYASFADFLDMPHYQNVQVRMLGKDRFPYDAAPVGADDVFAAIDVATRTFAVVGVFELFDHSVALLGRLAGVPLVAADFERVRAQHSPQNRHDATLHVWAASTLCGELRNADLLDLPGCGAAAAARARAYCADA</sequence>
<dbReference type="PANTHER" id="PTHR48125">
    <property type="entry name" value="LP07818P1"/>
    <property type="match status" value="1"/>
</dbReference>
<name>F0Y2E5_AURAN</name>
<protein>
    <submittedName>
        <fullName evidence="2">Uncharacterized protein</fullName>
    </submittedName>
</protein>
<dbReference type="InterPro" id="IPR027417">
    <property type="entry name" value="P-loop_NTPase"/>
</dbReference>
<feature type="compositionally biased region" description="Basic and acidic residues" evidence="1">
    <location>
        <begin position="2353"/>
        <end position="2367"/>
    </location>
</feature>